<comment type="caution">
    <text evidence="2">The sequence shown here is derived from an EMBL/GenBank/DDBJ whole genome shotgun (WGS) entry which is preliminary data.</text>
</comment>
<keyword evidence="1" id="KW-0812">Transmembrane</keyword>
<sequence>MDLDSMAAHATTLAQQAAKGALHRLWTYAAANPRTFTVGAISVCLLSGVIGFAIGAGA</sequence>
<keyword evidence="1" id="KW-0472">Membrane</keyword>
<organism evidence="2 3">
    <name type="scientific">Methylobacterium trifolii</name>
    <dbReference type="NCBI Taxonomy" id="1003092"/>
    <lineage>
        <taxon>Bacteria</taxon>
        <taxon>Pseudomonadati</taxon>
        <taxon>Pseudomonadota</taxon>
        <taxon>Alphaproteobacteria</taxon>
        <taxon>Hyphomicrobiales</taxon>
        <taxon>Methylobacteriaceae</taxon>
        <taxon>Methylobacterium</taxon>
    </lineage>
</organism>
<gene>
    <name evidence="2" type="ORF">MPOCJGCO_3812</name>
</gene>
<accession>A0ABQ4U3C1</accession>
<dbReference type="EMBL" id="BPRB01000238">
    <property type="protein sequence ID" value="GJE61689.1"/>
    <property type="molecule type" value="Genomic_DNA"/>
</dbReference>
<feature type="transmembrane region" description="Helical" evidence="1">
    <location>
        <begin position="36"/>
        <end position="56"/>
    </location>
</feature>
<reference evidence="2" key="1">
    <citation type="journal article" date="2021" name="Front. Microbiol.">
        <title>Comprehensive Comparative Genomics and Phenotyping of Methylobacterium Species.</title>
        <authorList>
            <person name="Alessa O."/>
            <person name="Ogura Y."/>
            <person name="Fujitani Y."/>
            <person name="Takami H."/>
            <person name="Hayashi T."/>
            <person name="Sahin N."/>
            <person name="Tani A."/>
        </authorList>
    </citation>
    <scope>NUCLEOTIDE SEQUENCE</scope>
    <source>
        <strain evidence="2">DSM 23632</strain>
    </source>
</reference>
<protein>
    <recommendedName>
        <fullName evidence="4">ABC transporter permease</fullName>
    </recommendedName>
</protein>
<evidence type="ECO:0000256" key="1">
    <source>
        <dbReference type="SAM" id="Phobius"/>
    </source>
</evidence>
<keyword evidence="1" id="KW-1133">Transmembrane helix</keyword>
<evidence type="ECO:0008006" key="4">
    <source>
        <dbReference type="Google" id="ProtNLM"/>
    </source>
</evidence>
<proteinExistence type="predicted"/>
<dbReference type="RefSeq" id="WP_238184252.1">
    <property type="nucleotide sequence ID" value="NZ_BPRB01000238.1"/>
</dbReference>
<evidence type="ECO:0000313" key="3">
    <source>
        <dbReference type="Proteomes" id="UP001055057"/>
    </source>
</evidence>
<evidence type="ECO:0000313" key="2">
    <source>
        <dbReference type="EMBL" id="GJE61689.1"/>
    </source>
</evidence>
<keyword evidence="3" id="KW-1185">Reference proteome</keyword>
<reference evidence="2" key="2">
    <citation type="submission" date="2021-08" db="EMBL/GenBank/DDBJ databases">
        <authorList>
            <person name="Tani A."/>
            <person name="Ola A."/>
            <person name="Ogura Y."/>
            <person name="Katsura K."/>
            <person name="Hayashi T."/>
        </authorList>
    </citation>
    <scope>NUCLEOTIDE SEQUENCE</scope>
    <source>
        <strain evidence="2">DSM 23632</strain>
    </source>
</reference>
<dbReference type="Proteomes" id="UP001055057">
    <property type="component" value="Unassembled WGS sequence"/>
</dbReference>
<name>A0ABQ4U3C1_9HYPH</name>